<reference evidence="7" key="1">
    <citation type="submission" date="2018-02" db="EMBL/GenBank/DDBJ databases">
        <authorList>
            <person name="Cohen D.B."/>
            <person name="Kent A.D."/>
        </authorList>
    </citation>
    <scope>NUCLEOTIDE SEQUENCE</scope>
</reference>
<dbReference type="AlphaFoldDB" id="A0A2N9G6N4"/>
<dbReference type="Pfam" id="PF06813">
    <property type="entry name" value="Nodulin-like"/>
    <property type="match status" value="2"/>
</dbReference>
<accession>A0A2N9G6N4</accession>
<protein>
    <recommendedName>
        <fullName evidence="6">Nodulin-like domain-containing protein</fullName>
    </recommendedName>
</protein>
<feature type="transmembrane region" description="Helical" evidence="5">
    <location>
        <begin position="83"/>
        <end position="108"/>
    </location>
</feature>
<feature type="transmembrane region" description="Helical" evidence="5">
    <location>
        <begin position="136"/>
        <end position="157"/>
    </location>
</feature>
<dbReference type="PANTHER" id="PTHR21576:SF22">
    <property type="entry name" value="F25A4.25 PROTEIN"/>
    <property type="match status" value="1"/>
</dbReference>
<feature type="transmembrane region" description="Helical" evidence="5">
    <location>
        <begin position="229"/>
        <end position="247"/>
    </location>
</feature>
<comment type="subcellular location">
    <subcellularLocation>
        <location evidence="1">Membrane</location>
        <topology evidence="1">Multi-pass membrane protein</topology>
    </subcellularLocation>
</comment>
<dbReference type="GO" id="GO:0016020">
    <property type="term" value="C:membrane"/>
    <property type="evidence" value="ECO:0007669"/>
    <property type="project" value="UniProtKB-SubCell"/>
</dbReference>
<gene>
    <name evidence="7" type="ORF">FSB_LOCUS22911</name>
</gene>
<keyword evidence="3 5" id="KW-1133">Transmembrane helix</keyword>
<feature type="domain" description="Nodulin-like" evidence="6">
    <location>
        <begin position="9"/>
        <end position="116"/>
    </location>
</feature>
<feature type="transmembrane region" description="Helical" evidence="5">
    <location>
        <begin position="197"/>
        <end position="217"/>
    </location>
</feature>
<dbReference type="InterPro" id="IPR010658">
    <property type="entry name" value="Nodulin-like"/>
</dbReference>
<evidence type="ECO:0000256" key="2">
    <source>
        <dbReference type="ARBA" id="ARBA00022692"/>
    </source>
</evidence>
<organism evidence="7">
    <name type="scientific">Fagus sylvatica</name>
    <name type="common">Beechnut</name>
    <dbReference type="NCBI Taxonomy" id="28930"/>
    <lineage>
        <taxon>Eukaryota</taxon>
        <taxon>Viridiplantae</taxon>
        <taxon>Streptophyta</taxon>
        <taxon>Embryophyta</taxon>
        <taxon>Tracheophyta</taxon>
        <taxon>Spermatophyta</taxon>
        <taxon>Magnoliopsida</taxon>
        <taxon>eudicotyledons</taxon>
        <taxon>Gunneridae</taxon>
        <taxon>Pentapetalae</taxon>
        <taxon>rosids</taxon>
        <taxon>fabids</taxon>
        <taxon>Fagales</taxon>
        <taxon>Fagaceae</taxon>
        <taxon>Fagus</taxon>
    </lineage>
</organism>
<proteinExistence type="predicted"/>
<sequence length="346" mass="38009">MNMDRLSNKWMATVASIWIQCSSGSYTFGVYSPILKSSQGYDQSTLETVAVFRDIGSSAGVLAGVLYSAITPSNNHSGFCGPWVVLLAGAIQNFLGYFLMWACVVGLIQPASRWPVDVSLHALVQSFYVHSSTQPIRFLGCAGISGAIIIQVYNTFYKGEPSTFILMLALLPTFVSLGCMLLVRIYKANTSDDKKHLNGFSAIALIIAGYLMIMIILENIFSLPSWARNFTFILLLILLASPLGIAIKAQKEDSKRFLKTFNLESNDAAKDQAYHELPSGEGEVNAALDEKNLSDEEGHESFASHVHCKLLAVVYCHDMWNGLYAGCDKQLESNRTISQLHYCGGE</sequence>
<keyword evidence="2 5" id="KW-0812">Transmembrane</keyword>
<name>A0A2N9G6N4_FAGSY</name>
<dbReference type="PANTHER" id="PTHR21576">
    <property type="entry name" value="UNCHARACTERIZED NODULIN-LIKE PROTEIN"/>
    <property type="match status" value="1"/>
</dbReference>
<evidence type="ECO:0000256" key="4">
    <source>
        <dbReference type="ARBA" id="ARBA00023136"/>
    </source>
</evidence>
<evidence type="ECO:0000256" key="1">
    <source>
        <dbReference type="ARBA" id="ARBA00004141"/>
    </source>
</evidence>
<feature type="transmembrane region" description="Helical" evidence="5">
    <location>
        <begin position="163"/>
        <end position="185"/>
    </location>
</feature>
<evidence type="ECO:0000259" key="6">
    <source>
        <dbReference type="Pfam" id="PF06813"/>
    </source>
</evidence>
<evidence type="ECO:0000256" key="3">
    <source>
        <dbReference type="ARBA" id="ARBA00022989"/>
    </source>
</evidence>
<evidence type="ECO:0000256" key="5">
    <source>
        <dbReference type="SAM" id="Phobius"/>
    </source>
</evidence>
<dbReference type="EMBL" id="OIVN01001535">
    <property type="protein sequence ID" value="SPC95029.1"/>
    <property type="molecule type" value="Genomic_DNA"/>
</dbReference>
<feature type="domain" description="Nodulin-like" evidence="6">
    <location>
        <begin position="140"/>
        <end position="246"/>
    </location>
</feature>
<evidence type="ECO:0000313" key="7">
    <source>
        <dbReference type="EMBL" id="SPC95029.1"/>
    </source>
</evidence>
<keyword evidence="4 5" id="KW-0472">Membrane</keyword>